<keyword evidence="5" id="KW-0158">Chromosome</keyword>
<dbReference type="RefSeq" id="XP_028928116.1">
    <property type="nucleotide sequence ID" value="XM_029072283.2"/>
</dbReference>
<proteinExistence type="inferred from homology"/>
<dbReference type="OMA" id="LESKIHW"/>
<dbReference type="Bgee" id="ENSOANG00000051205">
    <property type="expression patterns" value="Expressed in ovary and 8 other cell types or tissues"/>
</dbReference>
<evidence type="ECO:0000256" key="1">
    <source>
        <dbReference type="ARBA" id="ARBA00004123"/>
    </source>
</evidence>
<dbReference type="InParanoid" id="A0A6I8P7B9"/>
<evidence type="ECO:0000256" key="6">
    <source>
        <dbReference type="ARBA" id="ARBA00023242"/>
    </source>
</evidence>
<sequence>MGSGGGARARPEKIGQPAPEAKRRPRGRSPEGKMHPNSKKVKLVTKGRVKWKPLTDESKEHLQAVMDSVILSVLSRKTEGKENIQSHLNGLKERLFTLCKTLEIPPRKLENLKKMQNLKAMEVQRLKTNEENLELLQKEVGKVVEAIHPMNEEIQSLQARIQLLKDELEEEEDKAEQMSQTDHGKIVSLPELSERSLKAPLLQEEILMKIPNHEGLLKDLQTVQNSAEMKDMFTFVEEAYKKLLKSH</sequence>
<dbReference type="GeneID" id="100079921"/>
<dbReference type="PANTHER" id="PTHR31345:SF3">
    <property type="entry name" value="CENTROMERE PROTEIN Q"/>
    <property type="match status" value="1"/>
</dbReference>
<dbReference type="FunCoup" id="A0A6I8P7B9">
    <property type="interactions" value="2608"/>
</dbReference>
<comment type="similarity">
    <text evidence="3">Belongs to the CENP-Q/OKP1 family.</text>
</comment>
<protein>
    <recommendedName>
        <fullName evidence="4">Centromere protein Q</fullName>
    </recommendedName>
</protein>
<dbReference type="KEGG" id="oaa:100079921"/>
<dbReference type="CTD" id="55166"/>
<keyword evidence="6" id="KW-0539">Nucleus</keyword>
<dbReference type="GO" id="GO:0005634">
    <property type="term" value="C:nucleus"/>
    <property type="evidence" value="ECO:0000318"/>
    <property type="project" value="GO_Central"/>
</dbReference>
<evidence type="ECO:0000256" key="9">
    <source>
        <dbReference type="SAM" id="MobiDB-lite"/>
    </source>
</evidence>
<evidence type="ECO:0000313" key="11">
    <source>
        <dbReference type="Proteomes" id="UP000002279"/>
    </source>
</evidence>
<comment type="subcellular location">
    <subcellularLocation>
        <location evidence="2">Chromosome</location>
        <location evidence="2">Centromere</location>
    </subcellularLocation>
    <subcellularLocation>
        <location evidence="1">Nucleus</location>
    </subcellularLocation>
</comment>
<reference evidence="10" key="1">
    <citation type="submission" date="2025-08" db="UniProtKB">
        <authorList>
            <consortium name="Ensembl"/>
        </authorList>
    </citation>
    <scope>IDENTIFICATION</scope>
    <source>
        <strain evidence="10">Glennie</strain>
    </source>
</reference>
<evidence type="ECO:0000313" key="10">
    <source>
        <dbReference type="Ensembl" id="ENSOANP00000048704.1"/>
    </source>
</evidence>
<dbReference type="GO" id="GO:0000775">
    <property type="term" value="C:chromosome, centromeric region"/>
    <property type="evidence" value="ECO:0007669"/>
    <property type="project" value="UniProtKB-SubCell"/>
</dbReference>
<evidence type="ECO:0000256" key="4">
    <source>
        <dbReference type="ARBA" id="ARBA00016397"/>
    </source>
</evidence>
<dbReference type="GeneTree" id="ENSGT00390000005599"/>
<reference evidence="10" key="2">
    <citation type="submission" date="2025-09" db="UniProtKB">
        <authorList>
            <consortium name="Ensembl"/>
        </authorList>
    </citation>
    <scope>IDENTIFICATION</scope>
    <source>
        <strain evidence="10">Glennie</strain>
    </source>
</reference>
<name>A0A6I8P7B9_ORNAN</name>
<dbReference type="AlphaFoldDB" id="A0A6I8P7B9"/>
<keyword evidence="8" id="KW-0175">Coiled coil</keyword>
<evidence type="ECO:0000256" key="7">
    <source>
        <dbReference type="ARBA" id="ARBA00023328"/>
    </source>
</evidence>
<accession>A0A6I8P7B9</accession>
<evidence type="ECO:0000256" key="5">
    <source>
        <dbReference type="ARBA" id="ARBA00022454"/>
    </source>
</evidence>
<dbReference type="OrthoDB" id="8927710at2759"/>
<evidence type="ECO:0000256" key="8">
    <source>
        <dbReference type="SAM" id="Coils"/>
    </source>
</evidence>
<dbReference type="Ensembl" id="ENSOANT00000066022.1">
    <property type="protein sequence ID" value="ENSOANP00000048704.1"/>
    <property type="gene ID" value="ENSOANG00000051205.1"/>
</dbReference>
<evidence type="ECO:0000256" key="3">
    <source>
        <dbReference type="ARBA" id="ARBA00008191"/>
    </source>
</evidence>
<evidence type="ECO:0000256" key="2">
    <source>
        <dbReference type="ARBA" id="ARBA00004584"/>
    </source>
</evidence>
<organism evidence="10 11">
    <name type="scientific">Ornithorhynchus anatinus</name>
    <name type="common">Duckbill platypus</name>
    <dbReference type="NCBI Taxonomy" id="9258"/>
    <lineage>
        <taxon>Eukaryota</taxon>
        <taxon>Metazoa</taxon>
        <taxon>Chordata</taxon>
        <taxon>Craniata</taxon>
        <taxon>Vertebrata</taxon>
        <taxon>Euteleostomi</taxon>
        <taxon>Mammalia</taxon>
        <taxon>Monotremata</taxon>
        <taxon>Ornithorhynchidae</taxon>
        <taxon>Ornithorhynchus</taxon>
    </lineage>
</organism>
<feature type="region of interest" description="Disordered" evidence="9">
    <location>
        <begin position="1"/>
        <end position="43"/>
    </location>
</feature>
<keyword evidence="7" id="KW-0137">Centromere</keyword>
<dbReference type="Pfam" id="PF13094">
    <property type="entry name" value="CENP-Q"/>
    <property type="match status" value="1"/>
</dbReference>
<feature type="coiled-coil region" evidence="8">
    <location>
        <begin position="119"/>
        <end position="181"/>
    </location>
</feature>
<dbReference type="Proteomes" id="UP000002279">
    <property type="component" value="Unplaced"/>
</dbReference>
<keyword evidence="11" id="KW-1185">Reference proteome</keyword>
<dbReference type="PANTHER" id="PTHR31345">
    <property type="entry name" value="CENTROMERE PROTEIN Q"/>
    <property type="match status" value="1"/>
</dbReference>
<gene>
    <name evidence="10" type="primary">CENPQ</name>
</gene>
<dbReference type="InterPro" id="IPR025212">
    <property type="entry name" value="CAD_CENP-Q"/>
</dbReference>